<dbReference type="Proteomes" id="UP000008922">
    <property type="component" value="Chromosome"/>
</dbReference>
<proteinExistence type="predicted"/>
<organism evidence="5 6">
    <name type="scientific">Anaerolinea thermophila (strain DSM 14523 / JCM 11388 / NBRC 100420 / UNI-1)</name>
    <dbReference type="NCBI Taxonomy" id="926569"/>
    <lineage>
        <taxon>Bacteria</taxon>
        <taxon>Bacillati</taxon>
        <taxon>Chloroflexota</taxon>
        <taxon>Anaerolineae</taxon>
        <taxon>Anaerolineales</taxon>
        <taxon>Anaerolineaceae</taxon>
        <taxon>Anaerolinea</taxon>
    </lineage>
</organism>
<dbReference type="PANTHER" id="PTHR43132">
    <property type="entry name" value="ARSENICAL RESISTANCE OPERON REPRESSOR ARSR-RELATED"/>
    <property type="match status" value="1"/>
</dbReference>
<dbReference type="AlphaFoldDB" id="E8N2I0"/>
<dbReference type="KEGG" id="atm:ANT_07520"/>
<name>E8N2I0_ANATU</name>
<dbReference type="PRINTS" id="PR00778">
    <property type="entry name" value="HTHARSR"/>
</dbReference>
<dbReference type="Gene3D" id="1.10.10.10">
    <property type="entry name" value="Winged helix-like DNA-binding domain superfamily/Winged helix DNA-binding domain"/>
    <property type="match status" value="1"/>
</dbReference>
<accession>E8N2I0</accession>
<dbReference type="InterPro" id="IPR011991">
    <property type="entry name" value="ArsR-like_HTH"/>
</dbReference>
<gene>
    <name evidence="5" type="ordered locus">ANT_07520</name>
</gene>
<evidence type="ECO:0000256" key="2">
    <source>
        <dbReference type="ARBA" id="ARBA00023125"/>
    </source>
</evidence>
<keyword evidence="2" id="KW-0238">DNA-binding</keyword>
<evidence type="ECO:0000313" key="5">
    <source>
        <dbReference type="EMBL" id="BAJ62786.1"/>
    </source>
</evidence>
<keyword evidence="6" id="KW-1185">Reference proteome</keyword>
<dbReference type="Pfam" id="PF01022">
    <property type="entry name" value="HTH_5"/>
    <property type="match status" value="1"/>
</dbReference>
<dbReference type="PROSITE" id="PS00846">
    <property type="entry name" value="HTH_ARSR_1"/>
    <property type="match status" value="1"/>
</dbReference>
<dbReference type="eggNOG" id="COG0640">
    <property type="taxonomic scope" value="Bacteria"/>
</dbReference>
<dbReference type="GO" id="GO:0003677">
    <property type="term" value="F:DNA binding"/>
    <property type="evidence" value="ECO:0007669"/>
    <property type="project" value="UniProtKB-KW"/>
</dbReference>
<feature type="domain" description="HTH arsR-type" evidence="4">
    <location>
        <begin position="35"/>
        <end position="129"/>
    </location>
</feature>
<dbReference type="PANTHER" id="PTHR43132:SF6">
    <property type="entry name" value="HTH-TYPE TRANSCRIPTIONAL REPRESSOR CZRA"/>
    <property type="match status" value="1"/>
</dbReference>
<dbReference type="InterPro" id="IPR018334">
    <property type="entry name" value="ArsR_HTH"/>
</dbReference>
<evidence type="ECO:0000256" key="1">
    <source>
        <dbReference type="ARBA" id="ARBA00023015"/>
    </source>
</evidence>
<dbReference type="RefSeq" id="WP_013559179.1">
    <property type="nucleotide sequence ID" value="NC_014960.1"/>
</dbReference>
<dbReference type="FunCoup" id="E8N2I0">
    <property type="interactions" value="200"/>
</dbReference>
<dbReference type="PROSITE" id="PS50987">
    <property type="entry name" value="HTH_ARSR_2"/>
    <property type="match status" value="1"/>
</dbReference>
<evidence type="ECO:0000256" key="3">
    <source>
        <dbReference type="ARBA" id="ARBA00023163"/>
    </source>
</evidence>
<dbReference type="InterPro" id="IPR036390">
    <property type="entry name" value="WH_DNA-bd_sf"/>
</dbReference>
<protein>
    <submittedName>
        <fullName evidence="5">ArsR family transcriptional regulator</fullName>
    </submittedName>
</protein>
<dbReference type="InterPro" id="IPR051011">
    <property type="entry name" value="Metal_resp_trans_reg"/>
</dbReference>
<dbReference type="InterPro" id="IPR001845">
    <property type="entry name" value="HTH_ArsR_DNA-bd_dom"/>
</dbReference>
<dbReference type="CDD" id="cd00090">
    <property type="entry name" value="HTH_ARSR"/>
    <property type="match status" value="1"/>
</dbReference>
<dbReference type="SUPFAM" id="SSF46785">
    <property type="entry name" value="Winged helix' DNA-binding domain"/>
    <property type="match status" value="1"/>
</dbReference>
<dbReference type="STRING" id="926569.ANT_07520"/>
<dbReference type="EMBL" id="AP012029">
    <property type="protein sequence ID" value="BAJ62786.1"/>
    <property type="molecule type" value="Genomic_DNA"/>
</dbReference>
<dbReference type="GO" id="GO:0003700">
    <property type="term" value="F:DNA-binding transcription factor activity"/>
    <property type="evidence" value="ECO:0007669"/>
    <property type="project" value="InterPro"/>
</dbReference>
<reference evidence="5 6" key="1">
    <citation type="submission" date="2010-12" db="EMBL/GenBank/DDBJ databases">
        <title>Whole genome sequence of Anaerolinea thermophila UNI-1.</title>
        <authorList>
            <person name="Narita-Yamada S."/>
            <person name="Kishi E."/>
            <person name="Watanabe Y."/>
            <person name="Takasaki K."/>
            <person name="Ankai A."/>
            <person name="Oguchi A."/>
            <person name="Fukui S."/>
            <person name="Takahashi M."/>
            <person name="Yashiro I."/>
            <person name="Hosoyama A."/>
            <person name="Sekiguchi Y."/>
            <person name="Hanada S."/>
            <person name="Fujita N."/>
        </authorList>
    </citation>
    <scope>NUCLEOTIDE SEQUENCE [LARGE SCALE GENOMIC DNA]</scope>
    <source>
        <strain evidence="6">DSM 14523 / JCM 11388 / NBRC 100420 / UNI-1</strain>
    </source>
</reference>
<keyword evidence="3" id="KW-0804">Transcription</keyword>
<sequence length="134" mass="15079">MNNNSYIPTANLSGLRCEDNSLHEEAIHQAQANLIDGLTATRLAAAFQALSDPTRVRLISALLEQELCVHDLAAVLGMSQSATSHQLRVLRALGLVRTRKEGRIVYYALDDEHIRELFQRGLEHIRHQQNFQLP</sequence>
<dbReference type="NCBIfam" id="NF033788">
    <property type="entry name" value="HTH_metalloreg"/>
    <property type="match status" value="1"/>
</dbReference>
<dbReference type="InterPro" id="IPR036388">
    <property type="entry name" value="WH-like_DNA-bd_sf"/>
</dbReference>
<dbReference type="SMART" id="SM00418">
    <property type="entry name" value="HTH_ARSR"/>
    <property type="match status" value="1"/>
</dbReference>
<dbReference type="InParanoid" id="E8N2I0"/>
<evidence type="ECO:0000313" key="6">
    <source>
        <dbReference type="Proteomes" id="UP000008922"/>
    </source>
</evidence>
<dbReference type="OrthoDB" id="9794330at2"/>
<dbReference type="HOGENOM" id="CLU_097806_7_3_0"/>
<evidence type="ECO:0000259" key="4">
    <source>
        <dbReference type="PROSITE" id="PS50987"/>
    </source>
</evidence>
<keyword evidence="1" id="KW-0805">Transcription regulation</keyword>